<comment type="subcellular location">
    <subcellularLocation>
        <location evidence="1">Host cell</location>
    </subcellularLocation>
    <subcellularLocation>
        <location evidence="2">Secreted</location>
    </subcellularLocation>
</comment>
<dbReference type="EMBL" id="JAENGZ010000878">
    <property type="protein sequence ID" value="KAG6952894.1"/>
    <property type="molecule type" value="Genomic_DNA"/>
</dbReference>
<evidence type="ECO:0000256" key="1">
    <source>
        <dbReference type="ARBA" id="ARBA00004340"/>
    </source>
</evidence>
<name>A0A8T1U0Z8_9STRA</name>
<dbReference type="OrthoDB" id="123961at2759"/>
<dbReference type="GO" id="GO:0043657">
    <property type="term" value="C:host cell"/>
    <property type="evidence" value="ECO:0007669"/>
    <property type="project" value="UniProtKB-SubCell"/>
</dbReference>
<keyword evidence="4" id="KW-0964">Secreted</keyword>
<evidence type="ECO:0000256" key="5">
    <source>
        <dbReference type="ARBA" id="ARBA00022729"/>
    </source>
</evidence>
<dbReference type="PANTHER" id="PTHR10845">
    <property type="entry name" value="REGULATOR OF G PROTEIN SIGNALING"/>
    <property type="match status" value="1"/>
</dbReference>
<feature type="domain" description="RGS" evidence="8">
    <location>
        <begin position="1797"/>
        <end position="1914"/>
    </location>
</feature>
<keyword evidence="6" id="KW-0843">Virulence</keyword>
<dbReference type="VEuPathDB" id="FungiDB:PC110_g16701"/>
<evidence type="ECO:0000313" key="10">
    <source>
        <dbReference type="Proteomes" id="UP000688947"/>
    </source>
</evidence>
<evidence type="ECO:0000313" key="9">
    <source>
        <dbReference type="EMBL" id="KAG6952894.1"/>
    </source>
</evidence>
<dbReference type="GO" id="GO:0005576">
    <property type="term" value="C:extracellular region"/>
    <property type="evidence" value="ECO:0007669"/>
    <property type="project" value="UniProtKB-SubCell"/>
</dbReference>
<feature type="domain" description="RGS" evidence="8">
    <location>
        <begin position="1286"/>
        <end position="1404"/>
    </location>
</feature>
<feature type="region of interest" description="Disordered" evidence="7">
    <location>
        <begin position="1953"/>
        <end position="1984"/>
    </location>
</feature>
<dbReference type="InterPro" id="IPR016137">
    <property type="entry name" value="RGS"/>
</dbReference>
<keyword evidence="5" id="KW-0732">Signal</keyword>
<dbReference type="SMART" id="SM00315">
    <property type="entry name" value="RGS"/>
    <property type="match status" value="4"/>
</dbReference>
<comment type="caution">
    <text evidence="9">The sequence shown here is derived from an EMBL/GenBank/DDBJ whole genome shotgun (WGS) entry which is preliminary data.</text>
</comment>
<evidence type="ECO:0000256" key="2">
    <source>
        <dbReference type="ARBA" id="ARBA00004613"/>
    </source>
</evidence>
<organism evidence="9 10">
    <name type="scientific">Phytophthora cactorum</name>
    <dbReference type="NCBI Taxonomy" id="29920"/>
    <lineage>
        <taxon>Eukaryota</taxon>
        <taxon>Sar</taxon>
        <taxon>Stramenopiles</taxon>
        <taxon>Oomycota</taxon>
        <taxon>Peronosporomycetes</taxon>
        <taxon>Peronosporales</taxon>
        <taxon>Peronosporaceae</taxon>
        <taxon>Phytophthora</taxon>
    </lineage>
</organism>
<accession>A0A8T1U0Z8</accession>
<dbReference type="CDD" id="cd07440">
    <property type="entry name" value="RGS"/>
    <property type="match status" value="4"/>
</dbReference>
<sequence>MKIMNKANPKKQTSLIKTLTIHYGDEGLAKIIQAAKQIPSTATIAKRLQTEQLQRWITQGKSPDDVFALLKLNKAGQKVFTHPEVVTWAKYVDEFNKANPDKHVTLFSTFAARFNDETLVQMLIAAKKVPSTEKIAVQVQAVQTKLWLNTEKKPEDVFKLLRLNEEGPDIFKSPLFSAWVQYTDDFRKIYYGTKLTIIATLTTKYGDEKLTKMILEALDTPSTANMAKKLETEQLRNWYIQKDSPKDVFKALNLYNEGVKAFDSPLYTVWTKYATYLGAAEPIYKLGESLPSAVMRIFSVVLAAALLANAATAAKSHQITPVQGLVHSRMDNWHDTKRLLRAVDSEERGFSAPNVEMLQGWFKKGLISDEAVGLLSLGNKADDLLTGSLLNAWVSYINVFNKENPSKKMKMISTLTARFGDEALSTMVETAKRIPKTEAIATQVQAKQIKNWMKAGETPDDVFELLKLNTAKSLLFDRPPVNTWLKYMDEFTQSNAGSQFSTIATLRKIYTDDELAEMILIAAKNSKTSDAGKRVETELLRTWFNEMKTPTDILRLLNRRKPGQTSLAPIWAKYSDLFNKVDPRFKTDMLEDWLKKGLITEDTFKLLTLGNAADDLLNGSMLSAWVTYIKVFNQENPTQKMSLLATLTARFGDEAVSTMVETAKRAPKTKDIASKVQAEQIQNWKKLGKNPDDVFELLKLNTAKSLLFDQPPVNTWLNYLDDFRKTNTGSQFSTIATLRKIYTDDELAEMILIAAKNSKTSDAGKRVETELLRTWFNEMKTPTDILRLLNRRTPGQTSLASIWTKYVDLFNKVDPRFKTDMLEDWLKKGLITEDTFKLLTLGNAADDLLNGSMLSAWVTYIKVFNQENPTQEMSLLATLTARFGDEAVSTMLEAAKKMPKTARIANSVQKEQIRHWLSTKKLSDDVFVLLKLNTAKTRLFDQPQLNTWVRYVDAFNDANPASKTTLFSTLTTRYNEATLAQMLVVARTSRGSARTTAIRIQAEQTKFWLSVKRTPDDIFKMLQLKKLGTNFLTNPIFLAWVKYTDDFRKNDLGTHLSTLTTLRKYHSDETLAKLFTEASKKTKTTKIGRRLEAELLREWSLAGTSPVQVFSRLNLRSTGRKMLESPVYTMWTNYIAMFKKANPRYTEGQLATLIRSFGHKELSMMLISAEKVQSTTDIATRLRAELFDLWRASKVDPAGVYKMLHVENAAANSPTRTFWSEYVKLDSDDRDQRDSITMGAAASVDDPDASVIFRETKEEYERRIAAGDSKEQIFSSLRDIVATRLDVLTDPTTLKMILKYAEVNKVPSGADMLRFWVEIDELQHLPSHSYTHRRLRKIYDKFLSPEAPSPVCVTAQMLQDIEKSLEGDNISAGIYAGAQQICYIALEKSVYPRFRESKLFRKMQDFCSPIVPNAGASSSNGSGNGPTPLAVASVTGTVSANITDNLEDAEDFSLMGILAHPAKLRFLKTFCMEALALENLLFYLEVEDCKRLPNLSFVVNKTRKIYDRYCSPSSKNFIVGLGDNEALKEIHDVVENKEALVPKLFYEIQISVFNRISDEIWPGFCRSQEYLDHSKEVKPDTKHLTRRGNRFEENEAVQKKLDGLAEIQLIDTAMHYPVEKLIPISFPESIQGAARRKSIQKLEEEQTLTPEQVLRLLLGDPFAKKYLKLFMTRRGVDSLLAFCEEVEDFKLLPGIEFLQHSAKKIYRKYIVPSARLQVDMSTTMRDEIYTRLANPSVDMFKKIANRVRHGMLQDSLPRFVKSNYYKELRRDSKAMGADAHLASVDQAAKAGKLELCHLDVFLTYPGCMQAFRKFLDFQHCSENLMLWEEIEHYRRLPSYQIVLRSAKKIYDKYLNPNNPRSQIPLAPALRQRMEAQLEVACRTTFDEIEIECYDHMRNVVMPDFLDSRIFMALVGTWATVHEDYPAEMLRGELEMAFLRHRFHLVQEARGMSRDSTVSNFEKGRNGATPTLGNGSGSARMTNGG</sequence>
<feature type="compositionally biased region" description="Polar residues" evidence="7">
    <location>
        <begin position="1967"/>
        <end position="1984"/>
    </location>
</feature>
<dbReference type="VEuPathDB" id="FungiDB:PC110_g16700"/>
<feature type="domain" description="RGS" evidence="8">
    <location>
        <begin position="1653"/>
        <end position="1769"/>
    </location>
</feature>
<dbReference type="PANTHER" id="PTHR10845:SF192">
    <property type="entry name" value="DOUBLE HIT, ISOFORM B"/>
    <property type="match status" value="1"/>
</dbReference>
<dbReference type="Pfam" id="PF22748">
    <property type="entry name" value="PexRD54_WY"/>
    <property type="match status" value="6"/>
</dbReference>
<evidence type="ECO:0000256" key="3">
    <source>
        <dbReference type="ARBA" id="ARBA00010400"/>
    </source>
</evidence>
<evidence type="ECO:0000259" key="8">
    <source>
        <dbReference type="PROSITE" id="PS50132"/>
    </source>
</evidence>
<dbReference type="PROSITE" id="PS50132">
    <property type="entry name" value="RGS"/>
    <property type="match status" value="4"/>
</dbReference>
<gene>
    <name evidence="9" type="ORF">JG687_00012731</name>
</gene>
<dbReference type="VEuPathDB" id="FungiDB:PC110_g16699"/>
<feature type="domain" description="RGS" evidence="8">
    <location>
        <begin position="1453"/>
        <end position="1572"/>
    </location>
</feature>
<protein>
    <recommendedName>
        <fullName evidence="8">RGS domain-containing protein</fullName>
    </recommendedName>
</protein>
<dbReference type="Proteomes" id="UP000688947">
    <property type="component" value="Unassembled WGS sequence"/>
</dbReference>
<proteinExistence type="inferred from homology"/>
<dbReference type="InterPro" id="IPR054463">
    <property type="entry name" value="PexRD54_WY"/>
</dbReference>
<evidence type="ECO:0000256" key="7">
    <source>
        <dbReference type="SAM" id="MobiDB-lite"/>
    </source>
</evidence>
<comment type="similarity">
    <text evidence="3">Belongs to the RxLR effector family.</text>
</comment>
<evidence type="ECO:0000256" key="6">
    <source>
        <dbReference type="ARBA" id="ARBA00023026"/>
    </source>
</evidence>
<evidence type="ECO:0000256" key="4">
    <source>
        <dbReference type="ARBA" id="ARBA00022525"/>
    </source>
</evidence>
<dbReference type="Pfam" id="PF00615">
    <property type="entry name" value="RGS"/>
    <property type="match status" value="4"/>
</dbReference>
<reference evidence="9" key="1">
    <citation type="submission" date="2021-01" db="EMBL/GenBank/DDBJ databases">
        <title>Phytophthora aleatoria, a newly-described species from Pinus radiata is distinct from Phytophthora cactorum isolates based on comparative genomics.</title>
        <authorList>
            <person name="Mcdougal R."/>
            <person name="Panda P."/>
            <person name="Williams N."/>
            <person name="Studholme D.J."/>
        </authorList>
    </citation>
    <scope>NUCLEOTIDE SEQUENCE</scope>
    <source>
        <strain evidence="9">NZFS 3830</strain>
    </source>
</reference>